<dbReference type="EMBL" id="BOOW01000057">
    <property type="protein sequence ID" value="GII97288.1"/>
    <property type="molecule type" value="Genomic_DNA"/>
</dbReference>
<dbReference type="AlphaFoldDB" id="A0A919RP56"/>
<dbReference type="PANTHER" id="PTHR43163:SF6">
    <property type="entry name" value="DIPEPTIDE TRANSPORT SYSTEM PERMEASE PROTEIN DPPB-RELATED"/>
    <property type="match status" value="1"/>
</dbReference>
<feature type="domain" description="ABC transmembrane type-1" evidence="9">
    <location>
        <begin position="28"/>
        <end position="90"/>
    </location>
</feature>
<evidence type="ECO:0000256" key="8">
    <source>
        <dbReference type="SAM" id="Phobius"/>
    </source>
</evidence>
<dbReference type="GO" id="GO:0005886">
    <property type="term" value="C:plasma membrane"/>
    <property type="evidence" value="ECO:0007669"/>
    <property type="project" value="UniProtKB-SubCell"/>
</dbReference>
<dbReference type="Proteomes" id="UP000606172">
    <property type="component" value="Unassembled WGS sequence"/>
</dbReference>
<comment type="caution">
    <text evidence="10">The sequence shown here is derived from an EMBL/GenBank/DDBJ whole genome shotgun (WGS) entry which is preliminary data.</text>
</comment>
<evidence type="ECO:0000256" key="1">
    <source>
        <dbReference type="ARBA" id="ARBA00004651"/>
    </source>
</evidence>
<sequence>MTFTLGWLPSSGLENLREPQEGLAAVADLTTHLIMPVAVLALVSVAGLMRYVRSSMLEVLQQDYIRTARGNGLPERTVLIGHALRNAAIPGRNHGGADDPGAVPGLRHHRVDLRSAWNGTPVRRVGQSARGLTAAGRFGDSCPERTDPVRSGAGLMAMPLRPPT</sequence>
<evidence type="ECO:0000313" key="11">
    <source>
        <dbReference type="Proteomes" id="UP000606172"/>
    </source>
</evidence>
<evidence type="ECO:0000256" key="6">
    <source>
        <dbReference type="ARBA" id="ARBA00023136"/>
    </source>
</evidence>
<evidence type="ECO:0000256" key="5">
    <source>
        <dbReference type="ARBA" id="ARBA00022989"/>
    </source>
</evidence>
<feature type="region of interest" description="Disordered" evidence="7">
    <location>
        <begin position="138"/>
        <end position="164"/>
    </location>
</feature>
<dbReference type="Pfam" id="PF00528">
    <property type="entry name" value="BPD_transp_1"/>
    <property type="match status" value="1"/>
</dbReference>
<keyword evidence="6 8" id="KW-0472">Membrane</keyword>
<dbReference type="GO" id="GO:0055085">
    <property type="term" value="P:transmembrane transport"/>
    <property type="evidence" value="ECO:0007669"/>
    <property type="project" value="InterPro"/>
</dbReference>
<keyword evidence="11" id="KW-1185">Reference proteome</keyword>
<evidence type="ECO:0000256" key="3">
    <source>
        <dbReference type="ARBA" id="ARBA00022475"/>
    </source>
</evidence>
<comment type="subcellular location">
    <subcellularLocation>
        <location evidence="1">Cell membrane</location>
        <topology evidence="1">Multi-pass membrane protein</topology>
    </subcellularLocation>
</comment>
<proteinExistence type="predicted"/>
<keyword evidence="2" id="KW-0813">Transport</keyword>
<protein>
    <recommendedName>
        <fullName evidence="9">ABC transmembrane type-1 domain-containing protein</fullName>
    </recommendedName>
</protein>
<feature type="transmembrane region" description="Helical" evidence="8">
    <location>
        <begin position="33"/>
        <end position="52"/>
    </location>
</feature>
<dbReference type="CDD" id="cd06261">
    <property type="entry name" value="TM_PBP2"/>
    <property type="match status" value="1"/>
</dbReference>
<keyword evidence="4 8" id="KW-0812">Transmembrane</keyword>
<keyword evidence="5 8" id="KW-1133">Transmembrane helix</keyword>
<name>A0A919RP56_9ACTN</name>
<accession>A0A919RP56</accession>
<keyword evidence="3" id="KW-1003">Cell membrane</keyword>
<evidence type="ECO:0000256" key="4">
    <source>
        <dbReference type="ARBA" id="ARBA00022692"/>
    </source>
</evidence>
<evidence type="ECO:0000259" key="9">
    <source>
        <dbReference type="Pfam" id="PF00528"/>
    </source>
</evidence>
<evidence type="ECO:0000256" key="2">
    <source>
        <dbReference type="ARBA" id="ARBA00022448"/>
    </source>
</evidence>
<dbReference type="PANTHER" id="PTHR43163">
    <property type="entry name" value="DIPEPTIDE TRANSPORT SYSTEM PERMEASE PROTEIN DPPB-RELATED"/>
    <property type="match status" value="1"/>
</dbReference>
<evidence type="ECO:0000313" key="10">
    <source>
        <dbReference type="EMBL" id="GII97288.1"/>
    </source>
</evidence>
<reference evidence="10" key="1">
    <citation type="submission" date="2021-01" db="EMBL/GenBank/DDBJ databases">
        <title>Whole genome shotgun sequence of Sinosporangium siamense NBRC 109515.</title>
        <authorList>
            <person name="Komaki H."/>
            <person name="Tamura T."/>
        </authorList>
    </citation>
    <scope>NUCLEOTIDE SEQUENCE</scope>
    <source>
        <strain evidence="10">NBRC 109515</strain>
    </source>
</reference>
<dbReference type="InterPro" id="IPR000515">
    <property type="entry name" value="MetI-like"/>
</dbReference>
<organism evidence="10 11">
    <name type="scientific">Sinosporangium siamense</name>
    <dbReference type="NCBI Taxonomy" id="1367973"/>
    <lineage>
        <taxon>Bacteria</taxon>
        <taxon>Bacillati</taxon>
        <taxon>Actinomycetota</taxon>
        <taxon>Actinomycetes</taxon>
        <taxon>Streptosporangiales</taxon>
        <taxon>Streptosporangiaceae</taxon>
        <taxon>Sinosporangium</taxon>
    </lineage>
</organism>
<evidence type="ECO:0000256" key="7">
    <source>
        <dbReference type="SAM" id="MobiDB-lite"/>
    </source>
</evidence>
<gene>
    <name evidence="10" type="ORF">Ssi02_75190</name>
</gene>